<organism evidence="1">
    <name type="scientific">marine sediment metagenome</name>
    <dbReference type="NCBI Taxonomy" id="412755"/>
    <lineage>
        <taxon>unclassified sequences</taxon>
        <taxon>metagenomes</taxon>
        <taxon>ecological metagenomes</taxon>
    </lineage>
</organism>
<dbReference type="GO" id="GO:0006310">
    <property type="term" value="P:DNA recombination"/>
    <property type="evidence" value="ECO:0007669"/>
    <property type="project" value="InterPro"/>
</dbReference>
<dbReference type="EMBL" id="LAZR01017052">
    <property type="protein sequence ID" value="KKM01988.1"/>
    <property type="molecule type" value="Genomic_DNA"/>
</dbReference>
<dbReference type="AlphaFoldDB" id="A0A0F9JSQ6"/>
<name>A0A0F9JSQ6_9ZZZZ</name>
<accession>A0A0F9JSQ6</accession>
<protein>
    <submittedName>
        <fullName evidence="1">Uncharacterized protein</fullName>
    </submittedName>
</protein>
<comment type="caution">
    <text evidence="1">The sequence shown here is derived from an EMBL/GenBank/DDBJ whole genome shotgun (WGS) entry which is preliminary data.</text>
</comment>
<gene>
    <name evidence="1" type="ORF">LCGC14_1788990</name>
</gene>
<dbReference type="GO" id="GO:0000287">
    <property type="term" value="F:magnesium ion binding"/>
    <property type="evidence" value="ECO:0007669"/>
    <property type="project" value="InterPro"/>
</dbReference>
<dbReference type="GO" id="GO:0006281">
    <property type="term" value="P:DNA repair"/>
    <property type="evidence" value="ECO:0007669"/>
    <property type="project" value="InterPro"/>
</dbReference>
<dbReference type="Gene3D" id="3.30.1330.70">
    <property type="entry name" value="Holliday junction resolvase RusA"/>
    <property type="match status" value="1"/>
</dbReference>
<proteinExistence type="predicted"/>
<reference evidence="1" key="1">
    <citation type="journal article" date="2015" name="Nature">
        <title>Complex archaea that bridge the gap between prokaryotes and eukaryotes.</title>
        <authorList>
            <person name="Spang A."/>
            <person name="Saw J.H."/>
            <person name="Jorgensen S.L."/>
            <person name="Zaremba-Niedzwiedzka K."/>
            <person name="Martijn J."/>
            <person name="Lind A.E."/>
            <person name="van Eijk R."/>
            <person name="Schleper C."/>
            <person name="Guy L."/>
            <person name="Ettema T.J."/>
        </authorList>
    </citation>
    <scope>NUCLEOTIDE SEQUENCE</scope>
</reference>
<sequence>MKITIPHLPYKDLNPNNKSYWPQKYAVAQVAKDEVISLLREQGYFTPLKKAHLSITFYSKDWIHRDLDNLLAAMKSSIDGVVAAGVIAGDDAERLSISLKYEHADEYATVMEIESC</sequence>
<dbReference type="InterPro" id="IPR036614">
    <property type="entry name" value="RusA-like_sf"/>
</dbReference>
<dbReference type="SUPFAM" id="SSF103084">
    <property type="entry name" value="Holliday junction resolvase RusA"/>
    <property type="match status" value="1"/>
</dbReference>
<evidence type="ECO:0000313" key="1">
    <source>
        <dbReference type="EMBL" id="KKM01988.1"/>
    </source>
</evidence>